<dbReference type="AlphaFoldDB" id="A0A8J2VI38"/>
<dbReference type="Gene3D" id="1.10.10.1150">
    <property type="entry name" value="Coenzyme PQQ synthesis protein D (PqqD)"/>
    <property type="match status" value="1"/>
</dbReference>
<keyword evidence="2" id="KW-1185">Reference proteome</keyword>
<evidence type="ECO:0000313" key="1">
    <source>
        <dbReference type="EMBL" id="GGE30399.1"/>
    </source>
</evidence>
<organism evidence="1 2">
    <name type="scientific">Pullulanibacillus camelliae</name>
    <dbReference type="NCBI Taxonomy" id="1707096"/>
    <lineage>
        <taxon>Bacteria</taxon>
        <taxon>Bacillati</taxon>
        <taxon>Bacillota</taxon>
        <taxon>Bacilli</taxon>
        <taxon>Bacillales</taxon>
        <taxon>Sporolactobacillaceae</taxon>
        <taxon>Pullulanibacillus</taxon>
    </lineage>
</organism>
<comment type="caution">
    <text evidence="1">The sequence shown here is derived from an EMBL/GenBank/DDBJ whole genome shotgun (WGS) entry which is preliminary data.</text>
</comment>
<dbReference type="NCBIfam" id="NF033536">
    <property type="entry name" value="lasso_PqqD_Bac"/>
    <property type="match status" value="1"/>
</dbReference>
<evidence type="ECO:0000313" key="2">
    <source>
        <dbReference type="Proteomes" id="UP000628775"/>
    </source>
</evidence>
<proteinExistence type="predicted"/>
<reference evidence="1" key="1">
    <citation type="journal article" date="2014" name="Int. J. Syst. Evol. Microbiol.">
        <title>Complete genome sequence of Corynebacterium casei LMG S-19264T (=DSM 44701T), isolated from a smear-ripened cheese.</title>
        <authorList>
            <consortium name="US DOE Joint Genome Institute (JGI-PGF)"/>
            <person name="Walter F."/>
            <person name="Albersmeier A."/>
            <person name="Kalinowski J."/>
            <person name="Ruckert C."/>
        </authorList>
    </citation>
    <scope>NUCLEOTIDE SEQUENCE</scope>
    <source>
        <strain evidence="1">CGMCC 1.15371</strain>
    </source>
</reference>
<name>A0A8J2VI38_9BACL</name>
<dbReference type="InterPro" id="IPR041881">
    <property type="entry name" value="PqqD_sf"/>
</dbReference>
<accession>A0A8J2VI38</accession>
<reference evidence="1" key="2">
    <citation type="submission" date="2020-09" db="EMBL/GenBank/DDBJ databases">
        <authorList>
            <person name="Sun Q."/>
            <person name="Zhou Y."/>
        </authorList>
    </citation>
    <scope>NUCLEOTIDE SEQUENCE</scope>
    <source>
        <strain evidence="1">CGMCC 1.15371</strain>
    </source>
</reference>
<dbReference type="EMBL" id="BMIR01000002">
    <property type="protein sequence ID" value="GGE30399.1"/>
    <property type="molecule type" value="Genomic_DNA"/>
</dbReference>
<evidence type="ECO:0008006" key="3">
    <source>
        <dbReference type="Google" id="ProtNLM"/>
    </source>
</evidence>
<sequence length="101" mass="11406">MSTNQSLLPARPIQRETGNIASDMNGEKVLLNVNKGKYFNLGEIGGVIWELLEQPMSIRSIVDQLLSIYAVERATCEQQLLAFLDQLLDEGLIFMHDEVRD</sequence>
<dbReference type="Proteomes" id="UP000628775">
    <property type="component" value="Unassembled WGS sequence"/>
</dbReference>
<dbReference type="Pfam" id="PF05402">
    <property type="entry name" value="PqqD"/>
    <property type="match status" value="1"/>
</dbReference>
<gene>
    <name evidence="1" type="ORF">GCM10011391_06270</name>
</gene>
<dbReference type="InterPro" id="IPR008792">
    <property type="entry name" value="PQQD"/>
</dbReference>
<protein>
    <recommendedName>
        <fullName evidence="3">Lasso peptide biosynthesis PqqD family chaperone</fullName>
    </recommendedName>
</protein>